<dbReference type="Proteomes" id="UP000238296">
    <property type="component" value="Unassembled WGS sequence"/>
</dbReference>
<accession>A0A1S1NLP9</accession>
<evidence type="ECO:0000256" key="5">
    <source>
        <dbReference type="ARBA" id="ARBA00022691"/>
    </source>
</evidence>
<evidence type="ECO:0000313" key="10">
    <source>
        <dbReference type="Proteomes" id="UP000238296"/>
    </source>
</evidence>
<keyword evidence="4 7" id="KW-0808">Transferase</keyword>
<dbReference type="InterPro" id="IPR029063">
    <property type="entry name" value="SAM-dependent_MTases_sf"/>
</dbReference>
<reference evidence="8" key="3">
    <citation type="submission" date="2018-01" db="EMBL/GenBank/DDBJ databases">
        <authorList>
            <person name="Gaut B.S."/>
            <person name="Morton B.R."/>
            <person name="Clegg M.T."/>
            <person name="Duvall M.R."/>
        </authorList>
    </citation>
    <scope>NUCLEOTIDE SEQUENCE</scope>
    <source>
        <strain evidence="8">ATCC BAA-2683</strain>
    </source>
</reference>
<reference evidence="8 10" key="2">
    <citation type="journal article" date="2017" name="Int. J. Syst. Evol. Microbiol.">
        <title>Mycobacterium talmoniae sp. nov., a slowly growing mycobacterium isolated from human respiratory samples.</title>
        <authorList>
            <person name="Davidson R.M."/>
            <person name="DeGroote M.A."/>
            <person name="Marola J.L."/>
            <person name="Buss S."/>
            <person name="Jones V."/>
            <person name="McNeil M.R."/>
            <person name="Freifeld A.G."/>
            <person name="Elaine Epperson L."/>
            <person name="Hasan N.A."/>
            <person name="Jackson M."/>
            <person name="Iwen P.C."/>
            <person name="Salfinger M."/>
            <person name="Strong M."/>
        </authorList>
    </citation>
    <scope>NUCLEOTIDE SEQUENCE [LARGE SCALE GENOMIC DNA]</scope>
    <source>
        <strain evidence="8 10">ATCC BAA-2683</strain>
    </source>
</reference>
<dbReference type="Pfam" id="PF04072">
    <property type="entry name" value="LCM"/>
    <property type="match status" value="1"/>
</dbReference>
<gene>
    <name evidence="7" type="ORF">BKN37_08220</name>
    <name evidence="8" type="ORF">C1Y40_04903</name>
</gene>
<dbReference type="Gene3D" id="3.40.50.150">
    <property type="entry name" value="Vaccinia Virus protein VP39"/>
    <property type="match status" value="1"/>
</dbReference>
<dbReference type="AlphaFoldDB" id="A0A1S1NLP9"/>
<comment type="caution">
    <text evidence="7">The sequence shown here is derived from an EMBL/GenBank/DDBJ whole genome shotgun (WGS) entry which is preliminary data.</text>
</comment>
<protein>
    <recommendedName>
        <fullName evidence="6">S-adenosyl-L-methionine-dependent methyltransferase</fullName>
        <ecNumber evidence="6">2.1.1.-</ecNumber>
    </recommendedName>
</protein>
<dbReference type="EC" id="2.1.1.-" evidence="6"/>
<evidence type="ECO:0000256" key="2">
    <source>
        <dbReference type="ARBA" id="ARBA00008138"/>
    </source>
</evidence>
<keyword evidence="3 6" id="KW-0489">Methyltransferase</keyword>
<keyword evidence="9" id="KW-1185">Reference proteome</keyword>
<dbReference type="Proteomes" id="UP000179734">
    <property type="component" value="Unassembled WGS sequence"/>
</dbReference>
<evidence type="ECO:0000256" key="1">
    <source>
        <dbReference type="ARBA" id="ARBA00003907"/>
    </source>
</evidence>
<evidence type="ECO:0000256" key="3">
    <source>
        <dbReference type="ARBA" id="ARBA00022603"/>
    </source>
</evidence>
<dbReference type="SUPFAM" id="SSF53335">
    <property type="entry name" value="S-adenosyl-L-methionine-dependent methyltransferases"/>
    <property type="match status" value="1"/>
</dbReference>
<dbReference type="FunFam" id="3.40.50.150:FF:000152">
    <property type="entry name" value="S-adenosyl-L-methionine-dependent methyltransferase"/>
    <property type="match status" value="1"/>
</dbReference>
<proteinExistence type="inferred from homology"/>
<name>A0A1S1NLP9_9MYCO</name>
<dbReference type="GO" id="GO:0008168">
    <property type="term" value="F:methyltransferase activity"/>
    <property type="evidence" value="ECO:0007669"/>
    <property type="project" value="UniProtKB-UniRule"/>
</dbReference>
<dbReference type="InterPro" id="IPR007213">
    <property type="entry name" value="Ppm1/Ppm2/Tcmp"/>
</dbReference>
<evidence type="ECO:0000313" key="7">
    <source>
        <dbReference type="EMBL" id="OHV04860.1"/>
    </source>
</evidence>
<evidence type="ECO:0000313" key="8">
    <source>
        <dbReference type="EMBL" id="PQM44931.1"/>
    </source>
</evidence>
<dbReference type="PANTHER" id="PTHR43619">
    <property type="entry name" value="S-ADENOSYL-L-METHIONINE-DEPENDENT METHYLTRANSFERASE YKTD-RELATED"/>
    <property type="match status" value="1"/>
</dbReference>
<dbReference type="PANTHER" id="PTHR43619:SF2">
    <property type="entry name" value="S-ADENOSYL-L-METHIONINE-DEPENDENT METHYLTRANSFERASES SUPERFAMILY PROTEIN"/>
    <property type="match status" value="1"/>
</dbReference>
<dbReference type="RefSeq" id="WP_071024292.1">
    <property type="nucleotide sequence ID" value="NZ_MLQM01000029.1"/>
</dbReference>
<evidence type="ECO:0000256" key="4">
    <source>
        <dbReference type="ARBA" id="ARBA00022679"/>
    </source>
</evidence>
<reference evidence="7 9" key="1">
    <citation type="submission" date="2016-10" db="EMBL/GenBank/DDBJ databases">
        <title>Genome sequence of Mycobacterium talmonii.</title>
        <authorList>
            <person name="Greninger A.L."/>
            <person name="Elliott B."/>
            <person name="Vasireddy S."/>
            <person name="Vasireddy R."/>
        </authorList>
    </citation>
    <scope>NUCLEOTIDE SEQUENCE [LARGE SCALE GENOMIC DNA]</scope>
    <source>
        <strain evidence="7">MO-5499</strain>
        <strain evidence="9">NE-TNMC-100812</strain>
    </source>
</reference>
<evidence type="ECO:0000313" key="9">
    <source>
        <dbReference type="Proteomes" id="UP000179734"/>
    </source>
</evidence>
<dbReference type="EMBL" id="MLQM01000029">
    <property type="protein sequence ID" value="OHV04860.1"/>
    <property type="molecule type" value="Genomic_DNA"/>
</dbReference>
<evidence type="ECO:0000256" key="6">
    <source>
        <dbReference type="RuleBase" id="RU362030"/>
    </source>
</evidence>
<sequence>MARTDGDTWDLASSVGATATAVAAQRAVASSQPRPLIDDPFAEPLVTAVGVEFFTKFARGELAGTGEDPTLDLVRLSENLAVRTKYFDDFFADATDAGIRQVVILASGLDARAYRLAWPAGTTVFEVDQPAVIEFKTRTLANLGAHPTAERRPVAIDLRDDWPSALQTHGFDPSRPTAWLTEGLLGYLPPDAQDRLLDNITRLSAPGSRLGTESVANLTEADRVRIQQRSQQTAELWRAWGYDGADMDMTELLYFGDRNDTADYLNRRGWRTVAASNAELFGRYGLTPFGDDEMPFTDASYVTAALD</sequence>
<organism evidence="7 9">
    <name type="scientific">Mycobacterium talmoniae</name>
    <dbReference type="NCBI Taxonomy" id="1858794"/>
    <lineage>
        <taxon>Bacteria</taxon>
        <taxon>Bacillati</taxon>
        <taxon>Actinomycetota</taxon>
        <taxon>Actinomycetes</taxon>
        <taxon>Mycobacteriales</taxon>
        <taxon>Mycobacteriaceae</taxon>
        <taxon>Mycobacterium</taxon>
    </lineage>
</organism>
<comment type="similarity">
    <text evidence="2 6">Belongs to the UPF0677 family.</text>
</comment>
<dbReference type="InterPro" id="IPR011610">
    <property type="entry name" value="SAM_mthyl_Trfase_ML2640-like"/>
</dbReference>
<dbReference type="EMBL" id="PPEA01000690">
    <property type="protein sequence ID" value="PQM44931.1"/>
    <property type="molecule type" value="Genomic_DNA"/>
</dbReference>
<comment type="function">
    <text evidence="1 6">Exhibits S-adenosyl-L-methionine-dependent methyltransferase activity.</text>
</comment>
<dbReference type="GO" id="GO:0032259">
    <property type="term" value="P:methylation"/>
    <property type="evidence" value="ECO:0007669"/>
    <property type="project" value="UniProtKB-KW"/>
</dbReference>
<keyword evidence="5 6" id="KW-0949">S-adenosyl-L-methionine</keyword>
<dbReference type="NCBIfam" id="TIGR00027">
    <property type="entry name" value="mthyl_TIGR00027"/>
    <property type="match status" value="1"/>
</dbReference>